<evidence type="ECO:0000313" key="3">
    <source>
        <dbReference type="Proteomes" id="UP000485058"/>
    </source>
</evidence>
<dbReference type="EMBL" id="BLLF01009026">
    <property type="protein sequence ID" value="GFH33592.1"/>
    <property type="molecule type" value="Genomic_DNA"/>
</dbReference>
<keyword evidence="3" id="KW-1185">Reference proteome</keyword>
<feature type="non-terminal residue" evidence="2">
    <location>
        <position position="1"/>
    </location>
</feature>
<protein>
    <submittedName>
        <fullName evidence="2">Uncharacterized protein</fullName>
    </submittedName>
</protein>
<feature type="coiled-coil region" evidence="1">
    <location>
        <begin position="18"/>
        <end position="45"/>
    </location>
</feature>
<comment type="caution">
    <text evidence="2">The sequence shown here is derived from an EMBL/GenBank/DDBJ whole genome shotgun (WGS) entry which is preliminary data.</text>
</comment>
<gene>
    <name evidence="2" type="ORF">HaLaN_32989</name>
</gene>
<accession>A0A6A0ALB4</accession>
<keyword evidence="1" id="KW-0175">Coiled coil</keyword>
<proteinExistence type="predicted"/>
<dbReference type="Proteomes" id="UP000485058">
    <property type="component" value="Unassembled WGS sequence"/>
</dbReference>
<sequence>MVDKKRGAKAKCANALKASEAEARLHQMQTDLKHKEQQVVDKERLQQLQQQQLQRKEQQLAVLV</sequence>
<reference evidence="2 3" key="1">
    <citation type="submission" date="2020-02" db="EMBL/GenBank/DDBJ databases">
        <title>Draft genome sequence of Haematococcus lacustris strain NIES-144.</title>
        <authorList>
            <person name="Morimoto D."/>
            <person name="Nakagawa S."/>
            <person name="Yoshida T."/>
            <person name="Sawayama S."/>
        </authorList>
    </citation>
    <scope>NUCLEOTIDE SEQUENCE [LARGE SCALE GENOMIC DNA]</scope>
    <source>
        <strain evidence="2 3">NIES-144</strain>
    </source>
</reference>
<evidence type="ECO:0000313" key="2">
    <source>
        <dbReference type="EMBL" id="GFH33592.1"/>
    </source>
</evidence>
<dbReference type="AlphaFoldDB" id="A0A6A0ALB4"/>
<evidence type="ECO:0000256" key="1">
    <source>
        <dbReference type="SAM" id="Coils"/>
    </source>
</evidence>
<organism evidence="2 3">
    <name type="scientific">Haematococcus lacustris</name>
    <name type="common">Green alga</name>
    <name type="synonym">Haematococcus pluvialis</name>
    <dbReference type="NCBI Taxonomy" id="44745"/>
    <lineage>
        <taxon>Eukaryota</taxon>
        <taxon>Viridiplantae</taxon>
        <taxon>Chlorophyta</taxon>
        <taxon>core chlorophytes</taxon>
        <taxon>Chlorophyceae</taxon>
        <taxon>CS clade</taxon>
        <taxon>Chlamydomonadales</taxon>
        <taxon>Haematococcaceae</taxon>
        <taxon>Haematococcus</taxon>
    </lineage>
</organism>
<feature type="non-terminal residue" evidence="2">
    <location>
        <position position="64"/>
    </location>
</feature>
<name>A0A6A0ALB4_HAELA</name>